<dbReference type="InterPro" id="IPR050328">
    <property type="entry name" value="Dev_Immune_Receptor"/>
</dbReference>
<dbReference type="PANTHER" id="PTHR24373:SF398">
    <property type="entry name" value="LEUCINE-RICH REPEAT-CONTAINING G-PROTEIN COUPLED RECEPTOR 6"/>
    <property type="match status" value="1"/>
</dbReference>
<dbReference type="Gene3D" id="3.80.10.10">
    <property type="entry name" value="Ribonuclease Inhibitor"/>
    <property type="match status" value="2"/>
</dbReference>
<keyword evidence="1" id="KW-0433">Leucine-rich repeat</keyword>
<dbReference type="InterPro" id="IPR032675">
    <property type="entry name" value="LRR_dom_sf"/>
</dbReference>
<dbReference type="InterPro" id="IPR003591">
    <property type="entry name" value="Leu-rich_rpt_typical-subtyp"/>
</dbReference>
<dbReference type="GeneID" id="118403558"/>
<keyword evidence="3" id="KW-0677">Repeat</keyword>
<evidence type="ECO:0000256" key="2">
    <source>
        <dbReference type="ARBA" id="ARBA00022729"/>
    </source>
</evidence>
<dbReference type="OrthoDB" id="694479at2759"/>
<proteinExistence type="predicted"/>
<dbReference type="AlphaFoldDB" id="A0A9J7HEV6"/>
<name>A0A9J7HEV6_BRAFL</name>
<dbReference type="GO" id="GO:0005886">
    <property type="term" value="C:plasma membrane"/>
    <property type="evidence" value="ECO:0000318"/>
    <property type="project" value="GO_Central"/>
</dbReference>
<dbReference type="OMA" id="ISTIHCC"/>
<dbReference type="GO" id="GO:0038023">
    <property type="term" value="F:signaling receptor activity"/>
    <property type="evidence" value="ECO:0000318"/>
    <property type="project" value="GO_Central"/>
</dbReference>
<dbReference type="PANTHER" id="PTHR24373">
    <property type="entry name" value="SLIT RELATED LEUCINE-RICH REPEAT NEURONAL PROTEIN"/>
    <property type="match status" value="1"/>
</dbReference>
<reference evidence="5" key="1">
    <citation type="journal article" date="2020" name="Nat. Ecol. Evol.">
        <title>Deeply conserved synteny resolves early events in vertebrate evolution.</title>
        <authorList>
            <person name="Simakov O."/>
            <person name="Marletaz F."/>
            <person name="Yue J.X."/>
            <person name="O'Connell B."/>
            <person name="Jenkins J."/>
            <person name="Brandt A."/>
            <person name="Calef R."/>
            <person name="Tung C.H."/>
            <person name="Huang T.K."/>
            <person name="Schmutz J."/>
            <person name="Satoh N."/>
            <person name="Yu J.K."/>
            <person name="Putnam N.H."/>
            <person name="Green R.E."/>
            <person name="Rokhsar D.S."/>
        </authorList>
    </citation>
    <scope>NUCLEOTIDE SEQUENCE [LARGE SCALE GENOMIC DNA]</scope>
    <source>
        <strain evidence="5">S238N-H82</strain>
    </source>
</reference>
<dbReference type="Pfam" id="PF13855">
    <property type="entry name" value="LRR_8"/>
    <property type="match status" value="2"/>
</dbReference>
<feature type="signal peptide" evidence="4">
    <location>
        <begin position="1"/>
        <end position="24"/>
    </location>
</feature>
<gene>
    <name evidence="6" type="primary">LOC118403558</name>
</gene>
<evidence type="ECO:0000313" key="5">
    <source>
        <dbReference type="Proteomes" id="UP000001554"/>
    </source>
</evidence>
<dbReference type="RefSeq" id="XP_035658186.1">
    <property type="nucleotide sequence ID" value="XM_035802293.1"/>
</dbReference>
<organism evidence="5 6">
    <name type="scientific">Branchiostoma floridae</name>
    <name type="common">Florida lancelet</name>
    <name type="synonym">Amphioxus</name>
    <dbReference type="NCBI Taxonomy" id="7739"/>
    <lineage>
        <taxon>Eukaryota</taxon>
        <taxon>Metazoa</taxon>
        <taxon>Chordata</taxon>
        <taxon>Cephalochordata</taxon>
        <taxon>Leptocardii</taxon>
        <taxon>Amphioxiformes</taxon>
        <taxon>Branchiostomatidae</taxon>
        <taxon>Branchiostoma</taxon>
    </lineage>
</organism>
<dbReference type="Proteomes" id="UP000001554">
    <property type="component" value="Chromosome 16"/>
</dbReference>
<evidence type="ECO:0000313" key="6">
    <source>
        <dbReference type="RefSeq" id="XP_035658186.1"/>
    </source>
</evidence>
<dbReference type="SUPFAM" id="SSF52058">
    <property type="entry name" value="L domain-like"/>
    <property type="match status" value="1"/>
</dbReference>
<accession>A0A9J7HEV6</accession>
<dbReference type="InterPro" id="IPR001611">
    <property type="entry name" value="Leu-rich_rpt"/>
</dbReference>
<dbReference type="PROSITE" id="PS51450">
    <property type="entry name" value="LRR"/>
    <property type="match status" value="2"/>
</dbReference>
<evidence type="ECO:0000256" key="3">
    <source>
        <dbReference type="ARBA" id="ARBA00022737"/>
    </source>
</evidence>
<evidence type="ECO:0000256" key="1">
    <source>
        <dbReference type="ARBA" id="ARBA00022614"/>
    </source>
</evidence>
<dbReference type="KEGG" id="bfo:118403558"/>
<keyword evidence="2 4" id="KW-0732">Signal</keyword>
<keyword evidence="5" id="KW-1185">Reference proteome</keyword>
<reference evidence="6" key="2">
    <citation type="submission" date="2025-08" db="UniProtKB">
        <authorList>
            <consortium name="RefSeq"/>
        </authorList>
    </citation>
    <scope>IDENTIFICATION</scope>
    <source>
        <strain evidence="6">S238N-H82</strain>
        <tissue evidence="6">Testes</tissue>
    </source>
</reference>
<dbReference type="SMART" id="SM00369">
    <property type="entry name" value="LRR_TYP"/>
    <property type="match status" value="6"/>
</dbReference>
<protein>
    <submittedName>
        <fullName evidence="6">Leucine-rich repeat-containing protein 15-like</fullName>
    </submittedName>
</protein>
<sequence>MGRKLRHMLMLLLIILKQPNMPEAESSCGPCSSCNLQSSNLTSIPQHLSTRIFSLDLKFNAITTLSQSQMKILSRYKHMTYVNFAENRISTIHCCFPNLPLLEVLYLMNNQITGLPPGILSNLPKLKFLYLSSNKLAEIQLGTFSDLPKLQSLKLNCNKIRTIQSGAFTNLPLLKMLYLNDNRILNLESGSFSDFPKLQLLWLDHNKISNIQSGAFSNLPNLTRLDLRKNQISFLPPSIYSIFSSISVVIVFRNHWQCDCRMLPFRLRMTGSHPFEKQILCVQPATFSGKLLKDIEPENLTCKDKTTPTTPVDTKASATTPKMSTSFSFGNTESKETLGSSFATCVS</sequence>
<evidence type="ECO:0000256" key="4">
    <source>
        <dbReference type="SAM" id="SignalP"/>
    </source>
</evidence>
<feature type="chain" id="PRO_5039928577" evidence="4">
    <location>
        <begin position="25"/>
        <end position="347"/>
    </location>
</feature>
<dbReference type="Pfam" id="PF00560">
    <property type="entry name" value="LRR_1"/>
    <property type="match status" value="1"/>
</dbReference>